<keyword evidence="2" id="KW-1185">Reference proteome</keyword>
<reference evidence="3" key="2">
    <citation type="submission" date="2019-10" db="EMBL/GenBank/DDBJ databases">
        <authorList>
            <consortium name="NCBI Genome Project"/>
        </authorList>
    </citation>
    <scope>NUCLEOTIDE SEQUENCE</scope>
    <source>
        <strain evidence="3">NI907</strain>
    </source>
</reference>
<protein>
    <submittedName>
        <fullName evidence="3">Uncharacterized protein</fullName>
    </submittedName>
</protein>
<keyword evidence="1" id="KW-0732">Signal</keyword>
<gene>
    <name evidence="3" type="ORF">PgNI_08323</name>
</gene>
<name>A0A6P8AWR8_PYRGI</name>
<feature type="signal peptide" evidence="1">
    <location>
        <begin position="1"/>
        <end position="22"/>
    </location>
</feature>
<reference evidence="3" key="3">
    <citation type="submission" date="2025-08" db="UniProtKB">
        <authorList>
            <consortium name="RefSeq"/>
        </authorList>
    </citation>
    <scope>IDENTIFICATION</scope>
    <source>
        <strain evidence="3">NI907</strain>
    </source>
</reference>
<evidence type="ECO:0000313" key="2">
    <source>
        <dbReference type="Proteomes" id="UP000515153"/>
    </source>
</evidence>
<dbReference type="KEGG" id="pgri:PgNI_08323"/>
<sequence>MQYSSILSTSMAIFSLFSVAAATNTDPFKVTLPDILYRVDETNSRQVLKDQGIMRSNVLFTSDLQAARNAASKVKISSTGEPVLSAWVYYIKTAGMETKFNFVRGVGNSAIKEFQSTDIIPLTHIIKAEAIATNGAVTPRKRNGYAFTWMQLKEERG</sequence>
<dbReference type="GeneID" id="41963230"/>
<organism evidence="2 3">
    <name type="scientific">Pyricularia grisea</name>
    <name type="common">Crabgrass-specific blast fungus</name>
    <name type="synonym">Magnaporthe grisea</name>
    <dbReference type="NCBI Taxonomy" id="148305"/>
    <lineage>
        <taxon>Eukaryota</taxon>
        <taxon>Fungi</taxon>
        <taxon>Dikarya</taxon>
        <taxon>Ascomycota</taxon>
        <taxon>Pezizomycotina</taxon>
        <taxon>Sordariomycetes</taxon>
        <taxon>Sordariomycetidae</taxon>
        <taxon>Magnaporthales</taxon>
        <taxon>Pyriculariaceae</taxon>
        <taxon>Pyricularia</taxon>
    </lineage>
</organism>
<dbReference type="RefSeq" id="XP_030979363.1">
    <property type="nucleotide sequence ID" value="XM_031128321.1"/>
</dbReference>
<reference evidence="2 3" key="1">
    <citation type="journal article" date="2019" name="Mol. Biol. Evol.">
        <title>Blast fungal genomes show frequent chromosomal changes, gene gains and losses, and effector gene turnover.</title>
        <authorList>
            <person name="Gomez Luciano L.B."/>
            <person name="Jason Tsai I."/>
            <person name="Chuma I."/>
            <person name="Tosa Y."/>
            <person name="Chen Y.H."/>
            <person name="Li J.Y."/>
            <person name="Li M.Y."/>
            <person name="Jade Lu M.Y."/>
            <person name="Nakayashiki H."/>
            <person name="Li W.H."/>
        </authorList>
    </citation>
    <scope>NUCLEOTIDE SEQUENCE [LARGE SCALE GENOMIC DNA]</scope>
    <source>
        <strain evidence="2 3">NI907</strain>
    </source>
</reference>
<dbReference type="AlphaFoldDB" id="A0A6P8AWR8"/>
<evidence type="ECO:0000256" key="1">
    <source>
        <dbReference type="SAM" id="SignalP"/>
    </source>
</evidence>
<dbReference type="Proteomes" id="UP000515153">
    <property type="component" value="Chromosome V"/>
</dbReference>
<feature type="chain" id="PRO_5028085726" evidence="1">
    <location>
        <begin position="23"/>
        <end position="157"/>
    </location>
</feature>
<accession>A0A6P8AWR8</accession>
<evidence type="ECO:0000313" key="3">
    <source>
        <dbReference type="RefSeq" id="XP_030979363.1"/>
    </source>
</evidence>
<proteinExistence type="predicted"/>